<dbReference type="InterPro" id="IPR009057">
    <property type="entry name" value="Homeodomain-like_sf"/>
</dbReference>
<feature type="region of interest" description="Disordered" evidence="1">
    <location>
        <begin position="192"/>
        <end position="249"/>
    </location>
</feature>
<dbReference type="GO" id="GO:0006357">
    <property type="term" value="P:regulation of transcription by RNA polymerase II"/>
    <property type="evidence" value="ECO:0007669"/>
    <property type="project" value="TreeGrafter"/>
</dbReference>
<dbReference type="PANTHER" id="PTHR12374">
    <property type="entry name" value="TRANSCRIPTIONAL ADAPTOR 2 ADA2 -RELATED"/>
    <property type="match status" value="1"/>
</dbReference>
<dbReference type="Proteomes" id="UP001219355">
    <property type="component" value="Chromosome 5"/>
</dbReference>
<protein>
    <recommendedName>
        <fullName evidence="2">SWIRM domain-containing protein</fullName>
    </recommendedName>
</protein>
<dbReference type="PROSITE" id="PS50934">
    <property type="entry name" value="SWIRM"/>
    <property type="match status" value="1"/>
</dbReference>
<evidence type="ECO:0000313" key="3">
    <source>
        <dbReference type="EMBL" id="WEW61855.1"/>
    </source>
</evidence>
<reference evidence="3" key="1">
    <citation type="submission" date="2023-03" db="EMBL/GenBank/DDBJ databases">
        <title>Emydomyces testavorans Genome Sequence.</title>
        <authorList>
            <person name="Hoyer L."/>
        </authorList>
    </citation>
    <scope>NUCLEOTIDE SEQUENCE</scope>
    <source>
        <strain evidence="3">16-2883</strain>
    </source>
</reference>
<sequence length="368" mass="41594">MNRLPPVSSLVSPPEAKPFESFNSDYYSQLSFSRSNKLPPISPERTGARSKMDLPSPPVTPYNGNKKIDSICREPASTDIVEDTTSRDPVLFPSARRNSLLANEPLFAPEVVPAAEALVEKHIAKQKPKARGKFQIPTREEYMLALSCVPRVATHYNRNPGAWAMREREILDHQWTLMHPQIHEATSKLKKIAPAPTRRTQNGATRVQKPQRAKRTPRSTPKSKVLDSFHTSPVRNAPKPRVIGTNRDDTDYNSLPDYCPPLSTLRGTKGLKADWKGQMLDLSNDPDRQALDPAEISLAATLRLSCATYLCSKRRIFEGRLNALRRGKEFRKTDAQQACKIDVNKASKLWTAYDRVGWFDPDYFKQYV</sequence>
<name>A0AAF0ILC5_9EURO</name>
<evidence type="ECO:0000259" key="2">
    <source>
        <dbReference type="PROSITE" id="PS50934"/>
    </source>
</evidence>
<evidence type="ECO:0000256" key="1">
    <source>
        <dbReference type="SAM" id="MobiDB-lite"/>
    </source>
</evidence>
<organism evidence="3 4">
    <name type="scientific">Emydomyces testavorans</name>
    <dbReference type="NCBI Taxonomy" id="2070801"/>
    <lineage>
        <taxon>Eukaryota</taxon>
        <taxon>Fungi</taxon>
        <taxon>Dikarya</taxon>
        <taxon>Ascomycota</taxon>
        <taxon>Pezizomycotina</taxon>
        <taxon>Eurotiomycetes</taxon>
        <taxon>Eurotiomycetidae</taxon>
        <taxon>Onygenales</taxon>
        <taxon>Nannizziopsiaceae</taxon>
        <taxon>Emydomyces</taxon>
    </lineage>
</organism>
<dbReference type="GO" id="GO:0003682">
    <property type="term" value="F:chromatin binding"/>
    <property type="evidence" value="ECO:0007669"/>
    <property type="project" value="TreeGrafter"/>
</dbReference>
<dbReference type="InterPro" id="IPR007526">
    <property type="entry name" value="SWIRM"/>
</dbReference>
<keyword evidence="4" id="KW-1185">Reference proteome</keyword>
<dbReference type="InterPro" id="IPR036388">
    <property type="entry name" value="WH-like_DNA-bd_sf"/>
</dbReference>
<dbReference type="FunFam" id="1.10.10.10:FF:000087">
    <property type="entry name" value="Transcriptional adapter 2"/>
    <property type="match status" value="1"/>
</dbReference>
<dbReference type="SUPFAM" id="SSF46689">
    <property type="entry name" value="Homeodomain-like"/>
    <property type="match status" value="1"/>
</dbReference>
<dbReference type="GO" id="GO:0070210">
    <property type="term" value="C:Rpd3L-Expanded complex"/>
    <property type="evidence" value="ECO:0007669"/>
    <property type="project" value="TreeGrafter"/>
</dbReference>
<dbReference type="PANTHER" id="PTHR12374:SF21">
    <property type="entry name" value="SWIRM DOMAIN-CONTAINING PROTEIN FUN19-RELATED"/>
    <property type="match status" value="1"/>
</dbReference>
<feature type="region of interest" description="Disordered" evidence="1">
    <location>
        <begin position="31"/>
        <end position="68"/>
    </location>
</feature>
<dbReference type="Gene3D" id="1.10.10.10">
    <property type="entry name" value="Winged helix-like DNA-binding domain superfamily/Winged helix DNA-binding domain"/>
    <property type="match status" value="1"/>
</dbReference>
<accession>A0AAF0ILC5</accession>
<feature type="domain" description="SWIRM" evidence="2">
    <location>
        <begin position="271"/>
        <end position="368"/>
    </location>
</feature>
<dbReference type="EMBL" id="CP120631">
    <property type="protein sequence ID" value="WEW61855.1"/>
    <property type="molecule type" value="Genomic_DNA"/>
</dbReference>
<proteinExistence type="predicted"/>
<dbReference type="GO" id="GO:0003713">
    <property type="term" value="F:transcription coactivator activity"/>
    <property type="evidence" value="ECO:0007669"/>
    <property type="project" value="TreeGrafter"/>
</dbReference>
<dbReference type="GO" id="GO:0006338">
    <property type="term" value="P:chromatin remodeling"/>
    <property type="evidence" value="ECO:0007669"/>
    <property type="project" value="TreeGrafter"/>
</dbReference>
<dbReference type="AlphaFoldDB" id="A0AAF0ILC5"/>
<evidence type="ECO:0000313" key="4">
    <source>
        <dbReference type="Proteomes" id="UP001219355"/>
    </source>
</evidence>
<dbReference type="Pfam" id="PF04433">
    <property type="entry name" value="SWIRM"/>
    <property type="match status" value="1"/>
</dbReference>
<gene>
    <name evidence="3" type="ORF">PRK78_007352</name>
</gene>